<dbReference type="EMBL" id="JACHJP010000002">
    <property type="protein sequence ID" value="MBB4915088.1"/>
    <property type="molecule type" value="Genomic_DNA"/>
</dbReference>
<name>A0A7W7VLZ0_9ACTN</name>
<keyword evidence="3" id="KW-1185">Reference proteome</keyword>
<feature type="region of interest" description="Disordered" evidence="1">
    <location>
        <begin position="216"/>
        <end position="270"/>
    </location>
</feature>
<feature type="compositionally biased region" description="Low complexity" evidence="1">
    <location>
        <begin position="220"/>
        <end position="233"/>
    </location>
</feature>
<proteinExistence type="predicted"/>
<reference evidence="2 3" key="1">
    <citation type="submission" date="2020-08" db="EMBL/GenBank/DDBJ databases">
        <title>Genomic Encyclopedia of Type Strains, Phase III (KMG-III): the genomes of soil and plant-associated and newly described type strains.</title>
        <authorList>
            <person name="Whitman W."/>
        </authorList>
    </citation>
    <scope>NUCLEOTIDE SEQUENCE [LARGE SCALE GENOMIC DNA]</scope>
    <source>
        <strain evidence="2 3">CECT 8840</strain>
    </source>
</reference>
<feature type="region of interest" description="Disordered" evidence="1">
    <location>
        <begin position="85"/>
        <end position="109"/>
    </location>
</feature>
<comment type="caution">
    <text evidence="2">The sequence shown here is derived from an EMBL/GenBank/DDBJ whole genome shotgun (WGS) entry which is preliminary data.</text>
</comment>
<sequence length="270" mass="28917">MPDSTAAAPDQILTPHVGGRPALPVMGGSSGDQPQGGPNDPLFLSPESAPEQVAEPEDKAKPDARKIDDLPRWAQAELRRARMEAIQARKAAGNQAQQGPSSEELVAQAQKDMARRIGTALGVIAEEETALDPQQMVERLTRERDAAAKDRDAEKDRHRRALIELAVHRAGTKLGADPDALLDSRSFLRNVRDLDPDGEAFTATLTEAVQKAVEDNPKFKAAGASGPPAKSGGEFTGGPGGRASDPEQMTTDDFRAWRRRAKSSSDSSEE</sequence>
<gene>
    <name evidence="2" type="ORF">FHS44_002173</name>
</gene>
<dbReference type="Proteomes" id="UP000552644">
    <property type="component" value="Unassembled WGS sequence"/>
</dbReference>
<organism evidence="2 3">
    <name type="scientific">Streptosporangium saharense</name>
    <dbReference type="NCBI Taxonomy" id="1706840"/>
    <lineage>
        <taxon>Bacteria</taxon>
        <taxon>Bacillati</taxon>
        <taxon>Actinomycetota</taxon>
        <taxon>Actinomycetes</taxon>
        <taxon>Streptosporangiales</taxon>
        <taxon>Streptosporangiaceae</taxon>
        <taxon>Streptosporangium</taxon>
    </lineage>
</organism>
<evidence type="ECO:0000313" key="3">
    <source>
        <dbReference type="Proteomes" id="UP000552644"/>
    </source>
</evidence>
<dbReference type="RefSeq" id="WP_184713804.1">
    <property type="nucleotide sequence ID" value="NZ_JACHJP010000002.1"/>
</dbReference>
<evidence type="ECO:0000256" key="1">
    <source>
        <dbReference type="SAM" id="MobiDB-lite"/>
    </source>
</evidence>
<accession>A0A7W7VLZ0</accession>
<feature type="compositionally biased region" description="Basic and acidic residues" evidence="1">
    <location>
        <begin position="56"/>
        <end position="70"/>
    </location>
</feature>
<dbReference type="AlphaFoldDB" id="A0A7W7VLZ0"/>
<evidence type="ECO:0000313" key="2">
    <source>
        <dbReference type="EMBL" id="MBB4915088.1"/>
    </source>
</evidence>
<feature type="region of interest" description="Disordered" evidence="1">
    <location>
        <begin position="1"/>
        <end position="70"/>
    </location>
</feature>
<protein>
    <submittedName>
        <fullName evidence="2">Uncharacterized protein</fullName>
    </submittedName>
</protein>